<proteinExistence type="predicted"/>
<comment type="caution">
    <text evidence="2">The sequence shown here is derived from an EMBL/GenBank/DDBJ whole genome shotgun (WGS) entry which is preliminary data.</text>
</comment>
<dbReference type="AlphaFoldDB" id="A0A9P6JHU9"/>
<evidence type="ECO:0000313" key="3">
    <source>
        <dbReference type="Proteomes" id="UP000807306"/>
    </source>
</evidence>
<gene>
    <name evidence="2" type="ORF">CPB83DRAFT_900472</name>
</gene>
<organism evidence="2 3">
    <name type="scientific">Crepidotus variabilis</name>
    <dbReference type="NCBI Taxonomy" id="179855"/>
    <lineage>
        <taxon>Eukaryota</taxon>
        <taxon>Fungi</taxon>
        <taxon>Dikarya</taxon>
        <taxon>Basidiomycota</taxon>
        <taxon>Agaricomycotina</taxon>
        <taxon>Agaricomycetes</taxon>
        <taxon>Agaricomycetidae</taxon>
        <taxon>Agaricales</taxon>
        <taxon>Agaricineae</taxon>
        <taxon>Crepidotaceae</taxon>
        <taxon>Crepidotus</taxon>
    </lineage>
</organism>
<feature type="region of interest" description="Disordered" evidence="1">
    <location>
        <begin position="143"/>
        <end position="162"/>
    </location>
</feature>
<sequence>MADKLAAVEEASHKKEASLTVLDHLKLLLDNLPTQLPEHLDGTSKFTDFLNFSLDRDLLENTGSETSTLSEQLKRVFGWQSRTTGDGIVPILERGDAVCAVHGVLLSFWEKYPQDAVLQKWIQDIVEGAEKAYHTYRVPTTAGEVTRQTKKPPGRPPASLPNQLVEGNVQARRVLGHAMHCVSLMQNHSSLHKEVLKEMSDSSLGAQLKAKSGGPSGISKVMDIPTASENTGLDAHVAHDGKLRLEPLKVAGAKKKEEQRKVLNQKVNHIIMRLICVRGLVPNVIDCPEWEELVQTLNPSYKWTKSDSFCEEIIPLEAAFVRQEQIHLLQQELNLTLTYFLDGHEGKNESHNAEWIKTKMLKTIDSVGRDRWAATVSDNTNVTKAARTETSAVVPTLLDLWDCVHHIQNTIKDITNDEDFKSLLMLMKGLIKYFSKSSKGCDALRTERNINGDDEPVKMLQKIGKTRFGTHWLGATSVEPCLSSLRKVVEKKIIKFKEDRRSGVHASSAGTTSTQAYDVLRNYLRDMLHPMLEQIEKAPHDVSIGHPLLREKGIALSVKDLKSQIEGFWADSYPFHVRDHGLVKDPLSWWKNVAKHDSTDVLGLLAVRIFSILVNSMPDERTNSAITWLNSPTRGNQKTSTIVDMIQVGQWYGKHEKSVVMLSLGGLLPVKFRVIDKKTLERLQIMSDAEAAIVREQSNSAADKDIENDSESDSDSEEAAPIDDSSRDPESSGARVTPQAVVVRTPLKVNPLINLKSKALLDMVSVEPLVTEWTSLPHSTSAEISQSQGDAVSVNTAFDDW</sequence>
<dbReference type="Proteomes" id="UP000807306">
    <property type="component" value="Unassembled WGS sequence"/>
</dbReference>
<feature type="region of interest" description="Disordered" evidence="1">
    <location>
        <begin position="696"/>
        <end position="739"/>
    </location>
</feature>
<dbReference type="SUPFAM" id="SSF53098">
    <property type="entry name" value="Ribonuclease H-like"/>
    <property type="match status" value="1"/>
</dbReference>
<evidence type="ECO:0000256" key="1">
    <source>
        <dbReference type="SAM" id="MobiDB-lite"/>
    </source>
</evidence>
<evidence type="ECO:0000313" key="2">
    <source>
        <dbReference type="EMBL" id="KAF9521628.1"/>
    </source>
</evidence>
<feature type="compositionally biased region" description="Acidic residues" evidence="1">
    <location>
        <begin position="708"/>
        <end position="721"/>
    </location>
</feature>
<reference evidence="2" key="1">
    <citation type="submission" date="2020-11" db="EMBL/GenBank/DDBJ databases">
        <authorList>
            <consortium name="DOE Joint Genome Institute"/>
            <person name="Ahrendt S."/>
            <person name="Riley R."/>
            <person name="Andreopoulos W."/>
            <person name="Labutti K."/>
            <person name="Pangilinan J."/>
            <person name="Ruiz-Duenas F.J."/>
            <person name="Barrasa J.M."/>
            <person name="Sanchez-Garcia M."/>
            <person name="Camarero S."/>
            <person name="Miyauchi S."/>
            <person name="Serrano A."/>
            <person name="Linde D."/>
            <person name="Babiker R."/>
            <person name="Drula E."/>
            <person name="Ayuso-Fernandez I."/>
            <person name="Pacheco R."/>
            <person name="Padilla G."/>
            <person name="Ferreira P."/>
            <person name="Barriuso J."/>
            <person name="Kellner H."/>
            <person name="Castanera R."/>
            <person name="Alfaro M."/>
            <person name="Ramirez L."/>
            <person name="Pisabarro A.G."/>
            <person name="Kuo A."/>
            <person name="Tritt A."/>
            <person name="Lipzen A."/>
            <person name="He G."/>
            <person name="Yan M."/>
            <person name="Ng V."/>
            <person name="Cullen D."/>
            <person name="Martin F."/>
            <person name="Rosso M.-N."/>
            <person name="Henrissat B."/>
            <person name="Hibbett D."/>
            <person name="Martinez A.T."/>
            <person name="Grigoriev I.V."/>
        </authorList>
    </citation>
    <scope>NUCLEOTIDE SEQUENCE</scope>
    <source>
        <strain evidence="2">CBS 506.95</strain>
    </source>
</reference>
<accession>A0A9P6JHU9</accession>
<protein>
    <submittedName>
        <fullName evidence="2">Uncharacterized protein</fullName>
    </submittedName>
</protein>
<keyword evidence="3" id="KW-1185">Reference proteome</keyword>
<dbReference type="OrthoDB" id="4951847at2759"/>
<name>A0A9P6JHU9_9AGAR</name>
<dbReference type="InterPro" id="IPR012337">
    <property type="entry name" value="RNaseH-like_sf"/>
</dbReference>
<dbReference type="EMBL" id="MU158010">
    <property type="protein sequence ID" value="KAF9521628.1"/>
    <property type="molecule type" value="Genomic_DNA"/>
</dbReference>